<dbReference type="Proteomes" id="UP000270112">
    <property type="component" value="Unassembled WGS sequence"/>
</dbReference>
<dbReference type="OrthoDB" id="9810929at2"/>
<dbReference type="InterPro" id="IPR001296">
    <property type="entry name" value="Glyco_trans_1"/>
</dbReference>
<evidence type="ECO:0000313" key="7">
    <source>
        <dbReference type="Proteomes" id="UP000253817"/>
    </source>
</evidence>
<name>A0A3N0ITV2_9ACTN</name>
<evidence type="ECO:0000259" key="4">
    <source>
        <dbReference type="Pfam" id="PF13439"/>
    </source>
</evidence>
<keyword evidence="7" id="KW-1185">Reference proteome</keyword>
<dbReference type="GO" id="GO:0016757">
    <property type="term" value="F:glycosyltransferase activity"/>
    <property type="evidence" value="ECO:0007669"/>
    <property type="project" value="UniProtKB-KW"/>
</dbReference>
<dbReference type="GO" id="GO:1901137">
    <property type="term" value="P:carbohydrate derivative biosynthetic process"/>
    <property type="evidence" value="ECO:0007669"/>
    <property type="project" value="UniProtKB-ARBA"/>
</dbReference>
<dbReference type="Proteomes" id="UP000253817">
    <property type="component" value="Unassembled WGS sequence"/>
</dbReference>
<evidence type="ECO:0000259" key="3">
    <source>
        <dbReference type="Pfam" id="PF00534"/>
    </source>
</evidence>
<gene>
    <name evidence="5" type="ORF">C1876_16705</name>
    <name evidence="6" type="ORF">DMP09_14405</name>
</gene>
<evidence type="ECO:0000313" key="8">
    <source>
        <dbReference type="Proteomes" id="UP000270112"/>
    </source>
</evidence>
<evidence type="ECO:0000313" key="5">
    <source>
        <dbReference type="EMBL" id="RDB64024.1"/>
    </source>
</evidence>
<dbReference type="AlphaFoldDB" id="A0A3N0ITV2"/>
<dbReference type="PANTHER" id="PTHR45947:SF3">
    <property type="entry name" value="SULFOQUINOVOSYL TRANSFERASE SQD2"/>
    <property type="match status" value="1"/>
</dbReference>
<dbReference type="Pfam" id="PF00534">
    <property type="entry name" value="Glycos_transf_1"/>
    <property type="match status" value="1"/>
</dbReference>
<organism evidence="6 8">
    <name type="scientific">Eggerthella sinensis</name>
    <dbReference type="NCBI Taxonomy" id="242230"/>
    <lineage>
        <taxon>Bacteria</taxon>
        <taxon>Bacillati</taxon>
        <taxon>Actinomycetota</taxon>
        <taxon>Coriobacteriia</taxon>
        <taxon>Eggerthellales</taxon>
        <taxon>Eggerthellaceae</taxon>
        <taxon>Eggerthella</taxon>
    </lineage>
</organism>
<evidence type="ECO:0000256" key="2">
    <source>
        <dbReference type="ARBA" id="ARBA00022679"/>
    </source>
</evidence>
<evidence type="ECO:0008006" key="9">
    <source>
        <dbReference type="Google" id="ProtNLM"/>
    </source>
</evidence>
<feature type="domain" description="Glycosyltransferase subfamily 4-like N-terminal" evidence="4">
    <location>
        <begin position="86"/>
        <end position="180"/>
    </location>
</feature>
<dbReference type="Pfam" id="PF13439">
    <property type="entry name" value="Glyco_transf_4"/>
    <property type="match status" value="1"/>
</dbReference>
<dbReference type="EMBL" id="QICC01000083">
    <property type="protein sequence ID" value="RNM40424.1"/>
    <property type="molecule type" value="Genomic_DNA"/>
</dbReference>
<accession>A0A3N0ITV2</accession>
<dbReference type="RefSeq" id="WP_114547850.1">
    <property type="nucleotide sequence ID" value="NZ_PPTT01000047.1"/>
</dbReference>
<proteinExistence type="predicted"/>
<dbReference type="InterPro" id="IPR028098">
    <property type="entry name" value="Glyco_trans_4-like_N"/>
</dbReference>
<dbReference type="SUPFAM" id="SSF53756">
    <property type="entry name" value="UDP-Glycosyltransferase/glycogen phosphorylase"/>
    <property type="match status" value="1"/>
</dbReference>
<dbReference type="InterPro" id="IPR050194">
    <property type="entry name" value="Glycosyltransferase_grp1"/>
</dbReference>
<sequence>MPNKKNSYGLFEFNQAKLLSQRLDGVCYAYVDNQSIRINRSIHSRNFVQEGVRCYGKSLPIGGLPKPSIEKIRSYELISLLNDVTIDGHQPDVVYAHFPLLTLTPRFVQELTTRGIRLVCMEHWSKVRKTELSQREASFLKHLVANSNAFCCVSVDLERSIRRITNDNAPIYVIPNMVSSEVFCPIHSKKEISREGDAYTFIALGRLVRDKKFDLVLDAFSRLSNKRTNLTIVGDGPDGKRLKRKTRALGVDRRVTFVGWLNSDEVASLLKMSDCYVSASDDETFGVPFVEAWMCGIPCIGPSNNPLRDSFDETRGMLFERNDIESLAEAMDAVSSDHCVNRVSTISPWAKSRFSEIVVIDRVIEVIKTALQEKDSSTRMGKDAG</sequence>
<reference evidence="8" key="2">
    <citation type="submission" date="2018-05" db="EMBL/GenBank/DDBJ databases">
        <title>Genome Sequencing of selected type strains of the family Eggerthellaceae.</title>
        <authorList>
            <person name="Danylec N."/>
            <person name="Stoll D.A."/>
            <person name="Doetsch A."/>
            <person name="Huch M."/>
        </authorList>
    </citation>
    <scope>NUCLEOTIDE SEQUENCE [LARGE SCALE GENOMIC DNA]</scope>
    <source>
        <strain evidence="8">DSM 16107</strain>
    </source>
</reference>
<keyword evidence="1" id="KW-0328">Glycosyltransferase</keyword>
<evidence type="ECO:0000256" key="1">
    <source>
        <dbReference type="ARBA" id="ARBA00022676"/>
    </source>
</evidence>
<feature type="domain" description="Glycosyl transferase family 1" evidence="3">
    <location>
        <begin position="190"/>
        <end position="337"/>
    </location>
</feature>
<comment type="caution">
    <text evidence="6">The sequence shown here is derived from an EMBL/GenBank/DDBJ whole genome shotgun (WGS) entry which is preliminary data.</text>
</comment>
<evidence type="ECO:0000313" key="6">
    <source>
        <dbReference type="EMBL" id="RNM40424.1"/>
    </source>
</evidence>
<reference evidence="5 7" key="1">
    <citation type="journal article" date="2018" name="Elife">
        <title>Discovery and characterization of a prevalent human gut bacterial enzyme sufficient for the inactivation of a family of plant toxins.</title>
        <authorList>
            <person name="Koppel N."/>
            <person name="Bisanz J.E."/>
            <person name="Pandelia M.E."/>
            <person name="Turnbaugh P.J."/>
            <person name="Balskus E.P."/>
        </authorList>
    </citation>
    <scope>NUCLEOTIDE SEQUENCE [LARGE SCALE GENOMIC DNA]</scope>
    <source>
        <strain evidence="5 7">DSM 16107</strain>
    </source>
</reference>
<dbReference type="EMBL" id="PPTT01000047">
    <property type="protein sequence ID" value="RDB64024.1"/>
    <property type="molecule type" value="Genomic_DNA"/>
</dbReference>
<protein>
    <recommendedName>
        <fullName evidence="9">Glycosyl transferase family 1 domain-containing protein</fullName>
    </recommendedName>
</protein>
<reference evidence="6" key="3">
    <citation type="journal article" date="2019" name="Microbiol. Resour. Announc.">
        <title>Draft Genome Sequences of Type Strains of Gordonibacter faecihominis, Paraeggerthella hongkongensis, Parvibacter caecicola,Slackia equolifaciens, Slackia faecicanis, and Slackia isoflavoniconvertens.</title>
        <authorList>
            <person name="Danylec N."/>
            <person name="Stoll D.A."/>
            <person name="Dotsch A."/>
            <person name="Huch M."/>
        </authorList>
    </citation>
    <scope>NUCLEOTIDE SEQUENCE</scope>
    <source>
        <strain evidence="6">DSM 16107</strain>
    </source>
</reference>
<keyword evidence="2" id="KW-0808">Transferase</keyword>
<dbReference type="PANTHER" id="PTHR45947">
    <property type="entry name" value="SULFOQUINOVOSYL TRANSFERASE SQD2"/>
    <property type="match status" value="1"/>
</dbReference>
<dbReference type="Gene3D" id="3.40.50.2000">
    <property type="entry name" value="Glycogen Phosphorylase B"/>
    <property type="match status" value="2"/>
</dbReference>